<dbReference type="Gene3D" id="2.10.109.10">
    <property type="entry name" value="Umud Fragment, subunit A"/>
    <property type="match status" value="1"/>
</dbReference>
<dbReference type="Gene3D" id="1.10.260.40">
    <property type="entry name" value="lambda repressor-like DNA-binding domains"/>
    <property type="match status" value="1"/>
</dbReference>
<reference evidence="2 3" key="1">
    <citation type="submission" date="2020-07" db="EMBL/GenBank/DDBJ databases">
        <title>Draft genome and description of Microvirga mediterraneensis Marseille-Q2068 sp. nov.</title>
        <authorList>
            <person name="Boxberger M."/>
        </authorList>
    </citation>
    <scope>NUCLEOTIDE SEQUENCE [LARGE SCALE GENOMIC DNA]</scope>
    <source>
        <strain evidence="2 3">Marseille-Q2068</strain>
    </source>
</reference>
<evidence type="ECO:0000313" key="3">
    <source>
        <dbReference type="Proteomes" id="UP000572984"/>
    </source>
</evidence>
<organism evidence="2 3">
    <name type="scientific">Microvirga mediterraneensis</name>
    <dbReference type="NCBI Taxonomy" id="2754695"/>
    <lineage>
        <taxon>Bacteria</taxon>
        <taxon>Pseudomonadati</taxon>
        <taxon>Pseudomonadota</taxon>
        <taxon>Alphaproteobacteria</taxon>
        <taxon>Hyphomicrobiales</taxon>
        <taxon>Methylobacteriaceae</taxon>
        <taxon>Microvirga</taxon>
    </lineage>
</organism>
<protein>
    <submittedName>
        <fullName evidence="2">Helix-turn-helix transcriptional regulator</fullName>
    </submittedName>
</protein>
<dbReference type="InterPro" id="IPR001387">
    <property type="entry name" value="Cro/C1-type_HTH"/>
</dbReference>
<dbReference type="InterPro" id="IPR010982">
    <property type="entry name" value="Lambda_DNA-bd_dom_sf"/>
</dbReference>
<name>A0A838BR53_9HYPH</name>
<evidence type="ECO:0000313" key="2">
    <source>
        <dbReference type="EMBL" id="MBA1156906.1"/>
    </source>
</evidence>
<gene>
    <name evidence="2" type="ORF">H0S73_12290</name>
</gene>
<comment type="caution">
    <text evidence="2">The sequence shown here is derived from an EMBL/GenBank/DDBJ whole genome shotgun (WGS) entry which is preliminary data.</text>
</comment>
<sequence>MTWLRSLRTKNNLSQAQLAELAGTSQPQIKRLEDGERKLTKEWAERLAPHLHVSAEELLFPPRMVPLVGYVGAGSLAHYFGEGDGNLGEVEAPENASEKTVGVEIRGESLGIMLDGWVAYYDEVREAPTADMIGKLCVVGLYDGRVLIKKLEKGQLPKHYNLLSQDPPIYDAEVTWAAVVKAMMPRS</sequence>
<keyword evidence="3" id="KW-1185">Reference proteome</keyword>
<dbReference type="SMART" id="SM00530">
    <property type="entry name" value="HTH_XRE"/>
    <property type="match status" value="1"/>
</dbReference>
<dbReference type="GO" id="GO:0003677">
    <property type="term" value="F:DNA binding"/>
    <property type="evidence" value="ECO:0007669"/>
    <property type="project" value="InterPro"/>
</dbReference>
<dbReference type="AlphaFoldDB" id="A0A838BR53"/>
<accession>A0A838BR53</accession>
<dbReference type="EMBL" id="JACDXJ010000001">
    <property type="protein sequence ID" value="MBA1156906.1"/>
    <property type="molecule type" value="Genomic_DNA"/>
</dbReference>
<dbReference type="SUPFAM" id="SSF47413">
    <property type="entry name" value="lambda repressor-like DNA-binding domains"/>
    <property type="match status" value="1"/>
</dbReference>
<feature type="domain" description="HTH cro/C1-type" evidence="1">
    <location>
        <begin position="4"/>
        <end position="58"/>
    </location>
</feature>
<evidence type="ECO:0000259" key="1">
    <source>
        <dbReference type="PROSITE" id="PS50943"/>
    </source>
</evidence>
<dbReference type="CDD" id="cd00093">
    <property type="entry name" value="HTH_XRE"/>
    <property type="match status" value="1"/>
</dbReference>
<dbReference type="Proteomes" id="UP000572984">
    <property type="component" value="Unassembled WGS sequence"/>
</dbReference>
<dbReference type="Pfam" id="PF13560">
    <property type="entry name" value="HTH_31"/>
    <property type="match status" value="1"/>
</dbReference>
<proteinExistence type="predicted"/>
<dbReference type="PROSITE" id="PS50943">
    <property type="entry name" value="HTH_CROC1"/>
    <property type="match status" value="1"/>
</dbReference>